<name>A0A7S0SSY9_9CHLO</name>
<organism evidence="1">
    <name type="scientific">Mantoniella antarctica</name>
    <dbReference type="NCBI Taxonomy" id="81844"/>
    <lineage>
        <taxon>Eukaryota</taxon>
        <taxon>Viridiplantae</taxon>
        <taxon>Chlorophyta</taxon>
        <taxon>Mamiellophyceae</taxon>
        <taxon>Mamiellales</taxon>
        <taxon>Mamiellaceae</taxon>
        <taxon>Mantoniella</taxon>
    </lineage>
</organism>
<sequence>MSANHAKRCPDGHGFDWTTYPYLLDALSICDKKLPALFAHELLARPTCRLRCLRLFFCGASFKAATSRHSQADTEISVVRNAVIGRDVPIVTQASDRLAIAANKLAAPCASMVGAVRSAALAIAAHPAGDIVPAAASTLH</sequence>
<accession>A0A7S0SSY9</accession>
<reference evidence="1" key="1">
    <citation type="submission" date="2021-01" db="EMBL/GenBank/DDBJ databases">
        <authorList>
            <person name="Corre E."/>
            <person name="Pelletier E."/>
            <person name="Niang G."/>
            <person name="Scheremetjew M."/>
            <person name="Finn R."/>
            <person name="Kale V."/>
            <person name="Holt S."/>
            <person name="Cochrane G."/>
            <person name="Meng A."/>
            <person name="Brown T."/>
            <person name="Cohen L."/>
        </authorList>
    </citation>
    <scope>NUCLEOTIDE SEQUENCE</scope>
    <source>
        <strain evidence="1">SL-175</strain>
    </source>
</reference>
<protein>
    <submittedName>
        <fullName evidence="1">Uncharacterized protein</fullName>
    </submittedName>
</protein>
<dbReference type="EMBL" id="HBFC01028352">
    <property type="protein sequence ID" value="CAD8715805.1"/>
    <property type="molecule type" value="Transcribed_RNA"/>
</dbReference>
<proteinExistence type="predicted"/>
<dbReference type="AlphaFoldDB" id="A0A7S0SSY9"/>
<gene>
    <name evidence="1" type="ORF">MANT1106_LOCUS16958</name>
</gene>
<evidence type="ECO:0000313" key="1">
    <source>
        <dbReference type="EMBL" id="CAD8715805.1"/>
    </source>
</evidence>